<feature type="region of interest" description="Disordered" evidence="1">
    <location>
        <begin position="306"/>
        <end position="377"/>
    </location>
</feature>
<dbReference type="eggNOG" id="COG5373">
    <property type="taxonomic scope" value="Bacteria"/>
</dbReference>
<feature type="compositionally biased region" description="Acidic residues" evidence="1">
    <location>
        <begin position="103"/>
        <end position="122"/>
    </location>
</feature>
<dbReference type="InterPro" id="IPR025430">
    <property type="entry name" value="DUF4167"/>
</dbReference>
<feature type="compositionally biased region" description="Basic and acidic residues" evidence="1">
    <location>
        <begin position="315"/>
        <end position="328"/>
    </location>
</feature>
<accession>F4QH19</accession>
<feature type="compositionally biased region" description="Basic and acidic residues" evidence="1">
    <location>
        <begin position="216"/>
        <end position="255"/>
    </location>
</feature>
<evidence type="ECO:0000259" key="2">
    <source>
        <dbReference type="Pfam" id="PF13763"/>
    </source>
</evidence>
<feature type="compositionally biased region" description="Basic and acidic residues" evidence="1">
    <location>
        <begin position="368"/>
        <end position="377"/>
    </location>
</feature>
<feature type="compositionally biased region" description="Polar residues" evidence="1">
    <location>
        <begin position="17"/>
        <end position="26"/>
    </location>
</feature>
<name>F4QH19_9CAUL</name>
<organism evidence="3 4">
    <name type="scientific">Asticcacaulis biprosthecium C19</name>
    <dbReference type="NCBI Taxonomy" id="715226"/>
    <lineage>
        <taxon>Bacteria</taxon>
        <taxon>Pseudomonadati</taxon>
        <taxon>Pseudomonadota</taxon>
        <taxon>Alphaproteobacteria</taxon>
        <taxon>Caulobacterales</taxon>
        <taxon>Caulobacteraceae</taxon>
        <taxon>Asticcacaulis</taxon>
    </lineage>
</organism>
<dbReference type="OrthoDB" id="9816310at2"/>
<feature type="region of interest" description="Disordered" evidence="1">
    <location>
        <begin position="91"/>
        <end position="291"/>
    </location>
</feature>
<feature type="compositionally biased region" description="Polar residues" evidence="1">
    <location>
        <begin position="258"/>
        <end position="270"/>
    </location>
</feature>
<feature type="compositionally biased region" description="Basic and acidic residues" evidence="1">
    <location>
        <begin position="130"/>
        <end position="149"/>
    </location>
</feature>
<dbReference type="HOGENOM" id="CLU_062575_0_0_5"/>
<evidence type="ECO:0000313" key="3">
    <source>
        <dbReference type="EMBL" id="EGF92556.1"/>
    </source>
</evidence>
<feature type="domain" description="DUF4167" evidence="2">
    <location>
        <begin position="9"/>
        <end position="85"/>
    </location>
</feature>
<evidence type="ECO:0000256" key="1">
    <source>
        <dbReference type="SAM" id="MobiDB-lite"/>
    </source>
</evidence>
<reference evidence="4" key="1">
    <citation type="submission" date="2011-03" db="EMBL/GenBank/DDBJ databases">
        <title>Draft genome sequence of Brevundimonas diminuta.</title>
        <authorList>
            <person name="Brown P.J.B."/>
            <person name="Buechlein A."/>
            <person name="Hemmerich C."/>
            <person name="Brun Y.V."/>
        </authorList>
    </citation>
    <scope>NUCLEOTIDE SEQUENCE [LARGE SCALE GENOMIC DNA]</scope>
    <source>
        <strain evidence="4">C19</strain>
    </source>
</reference>
<keyword evidence="4" id="KW-1185">Reference proteome</keyword>
<proteinExistence type="predicted"/>
<sequence>MKDFRGMKRQRNRNRKPSSGNQNNPNRAYESNGPEGTKVRGNAQTIYEKYQQLARDANSSGDRVLAENHLQHAEHYFRMIRQMQPTRPVSEFVQRDPFASAWDDYDDDIEAENAEAEAEAAVEEQAQAEEQARYERGRERDRERDRGNSERPNGNGNRDRDRPNGERNREFRSNGDRQNGDREFRNNGDRPNGDRPNAERPNGDRPNGDRPNNQRTEPRTFEPRDSRDEGEIGPDGRRETRRERYERRRLQRFAEQEANLNGSFAPTQVQPAPFVASTEPLGAPAGRAPSSLTEAAPAPVVAASAVEASPVAEPRAVREPRARREKPQAVDASHLPAFLSRPTPLPAAEPVAAVEDEAPAKPKRTRKRKEDAATEEA</sequence>
<feature type="region of interest" description="Disordered" evidence="1">
    <location>
        <begin position="1"/>
        <end position="42"/>
    </location>
</feature>
<feature type="compositionally biased region" description="Basic residues" evidence="1">
    <location>
        <begin position="7"/>
        <end position="16"/>
    </location>
</feature>
<dbReference type="STRING" id="715226.ABI_09930"/>
<dbReference type="Proteomes" id="UP000006512">
    <property type="component" value="Unassembled WGS sequence"/>
</dbReference>
<evidence type="ECO:0000313" key="4">
    <source>
        <dbReference type="Proteomes" id="UP000006512"/>
    </source>
</evidence>
<dbReference type="EMBL" id="GL883077">
    <property type="protein sequence ID" value="EGF92556.1"/>
    <property type="molecule type" value="Genomic_DNA"/>
</dbReference>
<gene>
    <name evidence="3" type="ORF">ABI_09930</name>
</gene>
<protein>
    <recommendedName>
        <fullName evidence="2">DUF4167 domain-containing protein</fullName>
    </recommendedName>
</protein>
<dbReference type="Pfam" id="PF13763">
    <property type="entry name" value="DUF4167"/>
    <property type="match status" value="1"/>
</dbReference>
<feature type="compositionally biased region" description="Basic and acidic residues" evidence="1">
    <location>
        <begin position="157"/>
        <end position="208"/>
    </location>
</feature>
<dbReference type="AlphaFoldDB" id="F4QH19"/>